<comment type="similarity">
    <text evidence="1">Belongs to the ATG10 family.</text>
</comment>
<keyword evidence="4" id="KW-0833">Ubl conjugation pathway</keyword>
<evidence type="ECO:0000313" key="8">
    <source>
        <dbReference type="Proteomes" id="UP000001064"/>
    </source>
</evidence>
<dbReference type="InterPro" id="IPR007135">
    <property type="entry name" value="Atg3/Atg10"/>
</dbReference>
<keyword evidence="8" id="KW-1185">Reference proteome</keyword>
<protein>
    <recommendedName>
        <fullName evidence="2">Ubiquitin-like-conjugating enzyme ATG10</fullName>
    </recommendedName>
    <alternativeName>
        <fullName evidence="6">Autophagy-related protein 10</fullName>
    </alternativeName>
</protein>
<keyword evidence="5" id="KW-0072">Autophagy</keyword>
<keyword evidence="3" id="KW-0808">Transferase</keyword>
<dbReference type="eggNOG" id="KOG4741">
    <property type="taxonomic scope" value="Eukaryota"/>
</dbReference>
<dbReference type="PANTHER" id="PTHR14957:SF1">
    <property type="entry name" value="UBIQUITIN-LIKE-CONJUGATING ENZYME ATG10"/>
    <property type="match status" value="1"/>
</dbReference>
<dbReference type="VEuPathDB" id="AmoebaDB:DICPUDRAFT_41378"/>
<dbReference type="GO" id="GO:0044804">
    <property type="term" value="P:nucleophagy"/>
    <property type="evidence" value="ECO:0000318"/>
    <property type="project" value="GO_Central"/>
</dbReference>
<dbReference type="Proteomes" id="UP000001064">
    <property type="component" value="Unassembled WGS sequence"/>
</dbReference>
<dbReference type="Gene3D" id="3.30.1460.50">
    <property type="match status" value="1"/>
</dbReference>
<dbReference type="InParanoid" id="F0ZZY9"/>
<dbReference type="AlphaFoldDB" id="F0ZZY9"/>
<evidence type="ECO:0000256" key="1">
    <source>
        <dbReference type="ARBA" id="ARBA00005696"/>
    </source>
</evidence>
<dbReference type="EMBL" id="GL871325">
    <property type="protein sequence ID" value="EGC30479.1"/>
    <property type="molecule type" value="Genomic_DNA"/>
</dbReference>
<dbReference type="RefSeq" id="XP_003292981.1">
    <property type="nucleotide sequence ID" value="XM_003292933.1"/>
</dbReference>
<dbReference type="FunCoup" id="F0ZZY9">
    <property type="interactions" value="60"/>
</dbReference>
<dbReference type="OMA" id="DSKWTFI"/>
<organism evidence="7 8">
    <name type="scientific">Dictyostelium purpureum</name>
    <name type="common">Slime mold</name>
    <dbReference type="NCBI Taxonomy" id="5786"/>
    <lineage>
        <taxon>Eukaryota</taxon>
        <taxon>Amoebozoa</taxon>
        <taxon>Evosea</taxon>
        <taxon>Eumycetozoa</taxon>
        <taxon>Dictyostelia</taxon>
        <taxon>Dictyosteliales</taxon>
        <taxon>Dictyosteliaceae</taxon>
        <taxon>Dictyostelium</taxon>
    </lineage>
</organism>
<evidence type="ECO:0000256" key="3">
    <source>
        <dbReference type="ARBA" id="ARBA00022679"/>
    </source>
</evidence>
<dbReference type="GO" id="GO:0019787">
    <property type="term" value="F:ubiquitin-like protein transferase activity"/>
    <property type="evidence" value="ECO:0000318"/>
    <property type="project" value="GO_Central"/>
</dbReference>
<evidence type="ECO:0000256" key="2">
    <source>
        <dbReference type="ARBA" id="ARBA00021099"/>
    </source>
</evidence>
<dbReference type="OrthoDB" id="4089664at2759"/>
<reference evidence="8" key="1">
    <citation type="journal article" date="2011" name="Genome Biol.">
        <title>Comparative genomics of the social amoebae Dictyostelium discoideum and Dictyostelium purpureum.</title>
        <authorList>
            <consortium name="US DOE Joint Genome Institute (JGI-PGF)"/>
            <person name="Sucgang R."/>
            <person name="Kuo A."/>
            <person name="Tian X."/>
            <person name="Salerno W."/>
            <person name="Parikh A."/>
            <person name="Feasley C.L."/>
            <person name="Dalin E."/>
            <person name="Tu H."/>
            <person name="Huang E."/>
            <person name="Barry K."/>
            <person name="Lindquist E."/>
            <person name="Shapiro H."/>
            <person name="Bruce D."/>
            <person name="Schmutz J."/>
            <person name="Salamov A."/>
            <person name="Fey P."/>
            <person name="Gaudet P."/>
            <person name="Anjard C."/>
            <person name="Babu M.M."/>
            <person name="Basu S."/>
            <person name="Bushmanova Y."/>
            <person name="van der Wel H."/>
            <person name="Katoh-Kurasawa M."/>
            <person name="Dinh C."/>
            <person name="Coutinho P.M."/>
            <person name="Saito T."/>
            <person name="Elias M."/>
            <person name="Schaap P."/>
            <person name="Kay R.R."/>
            <person name="Henrissat B."/>
            <person name="Eichinger L."/>
            <person name="Rivero F."/>
            <person name="Putnam N.H."/>
            <person name="West C.M."/>
            <person name="Loomis W.F."/>
            <person name="Chisholm R.L."/>
            <person name="Shaulsky G."/>
            <person name="Strassmann J.E."/>
            <person name="Queller D.C."/>
            <person name="Kuspa A."/>
            <person name="Grigoriev I.V."/>
        </authorList>
    </citation>
    <scope>NUCLEOTIDE SEQUENCE [LARGE SCALE GENOMIC DNA]</scope>
    <source>
        <strain evidence="8">QSDP1</strain>
    </source>
</reference>
<evidence type="ECO:0000256" key="6">
    <source>
        <dbReference type="ARBA" id="ARBA00029833"/>
    </source>
</evidence>
<evidence type="ECO:0000256" key="5">
    <source>
        <dbReference type="ARBA" id="ARBA00023006"/>
    </source>
</evidence>
<evidence type="ECO:0000256" key="4">
    <source>
        <dbReference type="ARBA" id="ARBA00022786"/>
    </source>
</evidence>
<dbReference type="GO" id="GO:0061723">
    <property type="term" value="P:glycophagy"/>
    <property type="evidence" value="ECO:0000318"/>
    <property type="project" value="GO_Central"/>
</dbReference>
<dbReference type="GO" id="GO:0000407">
    <property type="term" value="C:phagophore assembly site"/>
    <property type="evidence" value="ECO:0000318"/>
    <property type="project" value="GO_Central"/>
</dbReference>
<dbReference type="STRING" id="5786.F0ZZY9"/>
<dbReference type="GO" id="GO:0000045">
    <property type="term" value="P:autophagosome assembly"/>
    <property type="evidence" value="ECO:0000318"/>
    <property type="project" value="GO_Central"/>
</dbReference>
<proteinExistence type="inferred from homology"/>
<dbReference type="Pfam" id="PF03987">
    <property type="entry name" value="Autophagy_act_C"/>
    <property type="match status" value="1"/>
</dbReference>
<dbReference type="GeneID" id="10510459"/>
<sequence length="240" mass="27958">MLTLKDFNEQSNVLLTRWNQCVNSSNEIGWSWIKINNDTGYLTTKRFFNNIDNNNNISNVDNIDNNNNNSNIFNKEEIIEESDESVLKSNQTSKTIVIEYDIIYNKSYRVPVLYLNGCYLKQSTTEPLSWDELWSLLPLSCFDKQQLSSTPYITQVEHPILGVPTYQLHPCETNNLMEQILLLKNKIKKTNNNDNDNSTNRDNNDNNNNIKNYLLSWLTIISPMVNIKIPLHLIKEYSNN</sequence>
<dbReference type="KEGG" id="dpp:DICPUDRAFT_41378"/>
<evidence type="ECO:0000313" key="7">
    <source>
        <dbReference type="EMBL" id="EGC30479.1"/>
    </source>
</evidence>
<gene>
    <name evidence="7" type="ORF">DICPUDRAFT_41378</name>
</gene>
<dbReference type="PANTHER" id="PTHR14957">
    <property type="entry name" value="UBIQUITIN-LIKE-CONJUGATING ENZYME ATG10"/>
    <property type="match status" value="1"/>
</dbReference>
<name>F0ZZY9_DICPU</name>
<accession>F0ZZY9</accession>